<evidence type="ECO:0000313" key="2">
    <source>
        <dbReference type="EMBL" id="KAK0606369.1"/>
    </source>
</evidence>
<evidence type="ECO:0000256" key="1">
    <source>
        <dbReference type="SAM" id="MobiDB-lite"/>
    </source>
</evidence>
<name>A0AA39W1I3_ACESA</name>
<gene>
    <name evidence="2" type="ORF">LWI29_036961</name>
</gene>
<feature type="compositionally biased region" description="Basic and acidic residues" evidence="1">
    <location>
        <begin position="57"/>
        <end position="66"/>
    </location>
</feature>
<keyword evidence="3" id="KW-1185">Reference proteome</keyword>
<comment type="caution">
    <text evidence="2">The sequence shown here is derived from an EMBL/GenBank/DDBJ whole genome shotgun (WGS) entry which is preliminary data.</text>
</comment>
<evidence type="ECO:0000313" key="3">
    <source>
        <dbReference type="Proteomes" id="UP001168877"/>
    </source>
</evidence>
<dbReference type="AlphaFoldDB" id="A0AA39W1I3"/>
<accession>A0AA39W1I3</accession>
<reference evidence="2" key="1">
    <citation type="journal article" date="2022" name="Plant J.">
        <title>Strategies of tolerance reflected in two North American maple genomes.</title>
        <authorList>
            <person name="McEvoy S.L."/>
            <person name="Sezen U.U."/>
            <person name="Trouern-Trend A."/>
            <person name="McMahon S.M."/>
            <person name="Schaberg P.G."/>
            <person name="Yang J."/>
            <person name="Wegrzyn J.L."/>
            <person name="Swenson N.G."/>
        </authorList>
    </citation>
    <scope>NUCLEOTIDE SEQUENCE</scope>
    <source>
        <strain evidence="2">NS2018</strain>
    </source>
</reference>
<dbReference type="EMBL" id="JAUESC010000002">
    <property type="protein sequence ID" value="KAK0606369.1"/>
    <property type="molecule type" value="Genomic_DNA"/>
</dbReference>
<proteinExistence type="predicted"/>
<dbReference type="Proteomes" id="UP001168877">
    <property type="component" value="Unassembled WGS sequence"/>
</dbReference>
<reference evidence="2" key="2">
    <citation type="submission" date="2023-06" db="EMBL/GenBank/DDBJ databases">
        <authorList>
            <person name="Swenson N.G."/>
            <person name="Wegrzyn J.L."/>
            <person name="Mcevoy S.L."/>
        </authorList>
    </citation>
    <scope>NUCLEOTIDE SEQUENCE</scope>
    <source>
        <strain evidence="2">NS2018</strain>
        <tissue evidence="2">Leaf</tissue>
    </source>
</reference>
<feature type="region of interest" description="Disordered" evidence="1">
    <location>
        <begin position="41"/>
        <end position="66"/>
    </location>
</feature>
<sequence>METTIVYKKSHRVSDSSFSKQQQQYSQLKLRILIRFFRNQEKGPWPPQSNKIGSSDRQNKRFADRRACDREPGDVVIWLSQTEEFQRHTWVWREFAEGSGQDATAKGGGEG</sequence>
<organism evidence="2 3">
    <name type="scientific">Acer saccharum</name>
    <name type="common">Sugar maple</name>
    <dbReference type="NCBI Taxonomy" id="4024"/>
    <lineage>
        <taxon>Eukaryota</taxon>
        <taxon>Viridiplantae</taxon>
        <taxon>Streptophyta</taxon>
        <taxon>Embryophyta</taxon>
        <taxon>Tracheophyta</taxon>
        <taxon>Spermatophyta</taxon>
        <taxon>Magnoliopsida</taxon>
        <taxon>eudicotyledons</taxon>
        <taxon>Gunneridae</taxon>
        <taxon>Pentapetalae</taxon>
        <taxon>rosids</taxon>
        <taxon>malvids</taxon>
        <taxon>Sapindales</taxon>
        <taxon>Sapindaceae</taxon>
        <taxon>Hippocastanoideae</taxon>
        <taxon>Acereae</taxon>
        <taxon>Acer</taxon>
    </lineage>
</organism>
<protein>
    <submittedName>
        <fullName evidence="2">Uncharacterized protein</fullName>
    </submittedName>
</protein>